<organism evidence="2 3">
    <name type="scientific">Proteiniclasticum aestuarii</name>
    <dbReference type="NCBI Taxonomy" id="2817862"/>
    <lineage>
        <taxon>Bacteria</taxon>
        <taxon>Bacillati</taxon>
        <taxon>Bacillota</taxon>
        <taxon>Clostridia</taxon>
        <taxon>Eubacteriales</taxon>
        <taxon>Clostridiaceae</taxon>
        <taxon>Proteiniclasticum</taxon>
    </lineage>
</organism>
<name>A0A939HAP4_9CLOT</name>
<accession>A0A939HAP4</accession>
<feature type="transmembrane region" description="Helical" evidence="1">
    <location>
        <begin position="29"/>
        <end position="49"/>
    </location>
</feature>
<protein>
    <submittedName>
        <fullName evidence="2">Uncharacterized protein</fullName>
    </submittedName>
</protein>
<dbReference type="RefSeq" id="WP_207598997.1">
    <property type="nucleotide sequence ID" value="NZ_JAFNJU010000003.1"/>
</dbReference>
<gene>
    <name evidence="2" type="ORF">J3A84_05465</name>
</gene>
<proteinExistence type="predicted"/>
<evidence type="ECO:0000256" key="1">
    <source>
        <dbReference type="SAM" id="Phobius"/>
    </source>
</evidence>
<comment type="caution">
    <text evidence="2">The sequence shown here is derived from an EMBL/GenBank/DDBJ whole genome shotgun (WGS) entry which is preliminary data.</text>
</comment>
<reference evidence="2" key="1">
    <citation type="submission" date="2021-03" db="EMBL/GenBank/DDBJ databases">
        <title>Proteiniclasticum marinus sp. nov., isolated from tidal flat sediment.</title>
        <authorList>
            <person name="Namirimu T."/>
            <person name="Yang J.-A."/>
            <person name="Yang S.-H."/>
            <person name="Kim Y.-J."/>
            <person name="Kwon K.K."/>
        </authorList>
    </citation>
    <scope>NUCLEOTIDE SEQUENCE</scope>
    <source>
        <strain evidence="2">SCR006</strain>
    </source>
</reference>
<sequence>MKKINVIIYILIGLSLFFIFYRPDQRESVYSSLLVIVTSVSVLVSYMMYSSQIVPKLYVLGSIKDAKNQWSGRVMNDFIVSQTDDIEGIAYDGNDKSVILEIHNNGSVPATNIKIEYDIVTYIKKIKFGVDRAEILNFSSVILERVSRTIEYDYLPPGDSRSEVIFYVSRYPQVDIVVKKLISKEERFISSDTVILRYRDERFTKLGDNQDLLYLLGISNPDVSP</sequence>
<keyword evidence="1" id="KW-0812">Transmembrane</keyword>
<keyword evidence="1" id="KW-1133">Transmembrane helix</keyword>
<keyword evidence="3" id="KW-1185">Reference proteome</keyword>
<dbReference type="Proteomes" id="UP000664218">
    <property type="component" value="Unassembled WGS sequence"/>
</dbReference>
<dbReference type="AlphaFoldDB" id="A0A939HAP4"/>
<evidence type="ECO:0000313" key="2">
    <source>
        <dbReference type="EMBL" id="MBO1264487.1"/>
    </source>
</evidence>
<evidence type="ECO:0000313" key="3">
    <source>
        <dbReference type="Proteomes" id="UP000664218"/>
    </source>
</evidence>
<keyword evidence="1" id="KW-0472">Membrane</keyword>
<feature type="transmembrane region" description="Helical" evidence="1">
    <location>
        <begin position="6"/>
        <end position="22"/>
    </location>
</feature>
<dbReference type="EMBL" id="JAFNJU010000003">
    <property type="protein sequence ID" value="MBO1264487.1"/>
    <property type="molecule type" value="Genomic_DNA"/>
</dbReference>